<comment type="subcellular location">
    <subcellularLocation>
        <location evidence="1">Cell membrane</location>
        <topology evidence="1">Multi-pass membrane protein</topology>
    </subcellularLocation>
</comment>
<dbReference type="GO" id="GO:0005886">
    <property type="term" value="C:plasma membrane"/>
    <property type="evidence" value="ECO:0007669"/>
    <property type="project" value="UniProtKB-SubCell"/>
</dbReference>
<dbReference type="SUPFAM" id="SSF103473">
    <property type="entry name" value="MFS general substrate transporter"/>
    <property type="match status" value="1"/>
</dbReference>
<evidence type="ECO:0000256" key="6">
    <source>
        <dbReference type="ARBA" id="ARBA00023136"/>
    </source>
</evidence>
<evidence type="ECO:0000256" key="2">
    <source>
        <dbReference type="ARBA" id="ARBA00022448"/>
    </source>
</evidence>
<feature type="transmembrane region" description="Helical" evidence="7">
    <location>
        <begin position="145"/>
        <end position="164"/>
    </location>
</feature>
<keyword evidence="6 7" id="KW-0472">Membrane</keyword>
<evidence type="ECO:0000256" key="7">
    <source>
        <dbReference type="SAM" id="Phobius"/>
    </source>
</evidence>
<feature type="transmembrane region" description="Helical" evidence="7">
    <location>
        <begin position="21"/>
        <end position="43"/>
    </location>
</feature>
<evidence type="ECO:0000256" key="1">
    <source>
        <dbReference type="ARBA" id="ARBA00004651"/>
    </source>
</evidence>
<sequence>MGTARVVEITSSKQAAGIGKSFFLIAGAGFASMAGMRICDALLPDLALSFEVTTGAAAGSISLFVIAYGFLQLVYGPLGDRYGKQRVISCAVAASALINLALVFAPSMSAVIVLRGMAGAATAGIIPLSMALIGDSVPYAERQGVLAKFMSATIIGMISGQWVGGLFADLLNWQAAFGLLALIFGGVALMLLRSLPAKPPANAARRSFFSQVTSVLRIAWARHILLVALIEGAFVFSALVFIPTYLHDRYGLPLTAAGAIVALYGAGGLVYTFFARRLLGRYGERGLALNGGALMAAGFAMLAFGPHWAWSMPACFIAGMGFYMLHNTLQANATQMAPDTRGTAVSLFACSLFLGQSLGIGAIAAVVDHYGVDAAFICSMVALPLLGAWFAHSVAHRP</sequence>
<dbReference type="InterPro" id="IPR011701">
    <property type="entry name" value="MFS"/>
</dbReference>
<evidence type="ECO:0000256" key="4">
    <source>
        <dbReference type="ARBA" id="ARBA00022692"/>
    </source>
</evidence>
<evidence type="ECO:0000259" key="8">
    <source>
        <dbReference type="PROSITE" id="PS50850"/>
    </source>
</evidence>
<organism evidence="9 10">
    <name type="scientific">Pollutimonas bauzanensis</name>
    <dbReference type="NCBI Taxonomy" id="658167"/>
    <lineage>
        <taxon>Bacteria</taxon>
        <taxon>Pseudomonadati</taxon>
        <taxon>Pseudomonadota</taxon>
        <taxon>Betaproteobacteria</taxon>
        <taxon>Burkholderiales</taxon>
        <taxon>Alcaligenaceae</taxon>
        <taxon>Pollutimonas</taxon>
    </lineage>
</organism>
<feature type="transmembrane region" description="Helical" evidence="7">
    <location>
        <begin position="252"/>
        <end position="274"/>
    </location>
</feature>
<evidence type="ECO:0000313" key="10">
    <source>
        <dbReference type="Proteomes" id="UP000184226"/>
    </source>
</evidence>
<feature type="transmembrane region" description="Helical" evidence="7">
    <location>
        <begin position="170"/>
        <end position="192"/>
    </location>
</feature>
<proteinExistence type="predicted"/>
<dbReference type="Pfam" id="PF07690">
    <property type="entry name" value="MFS_1"/>
    <property type="match status" value="1"/>
</dbReference>
<dbReference type="Gene3D" id="1.20.1250.20">
    <property type="entry name" value="MFS general substrate transporter like domains"/>
    <property type="match status" value="1"/>
</dbReference>
<dbReference type="InterPro" id="IPR020846">
    <property type="entry name" value="MFS_dom"/>
</dbReference>
<feature type="transmembrane region" description="Helical" evidence="7">
    <location>
        <begin position="55"/>
        <end position="75"/>
    </location>
</feature>
<feature type="transmembrane region" description="Helical" evidence="7">
    <location>
        <begin position="224"/>
        <end position="246"/>
    </location>
</feature>
<dbReference type="PANTHER" id="PTHR42718:SF46">
    <property type="entry name" value="BLR6921 PROTEIN"/>
    <property type="match status" value="1"/>
</dbReference>
<feature type="transmembrane region" description="Helical" evidence="7">
    <location>
        <begin position="372"/>
        <end position="391"/>
    </location>
</feature>
<dbReference type="Proteomes" id="UP000184226">
    <property type="component" value="Unassembled WGS sequence"/>
</dbReference>
<dbReference type="InterPro" id="IPR036259">
    <property type="entry name" value="MFS_trans_sf"/>
</dbReference>
<feature type="transmembrane region" description="Helical" evidence="7">
    <location>
        <begin position="286"/>
        <end position="302"/>
    </location>
</feature>
<dbReference type="GO" id="GO:0022857">
    <property type="term" value="F:transmembrane transporter activity"/>
    <property type="evidence" value="ECO:0007669"/>
    <property type="project" value="InterPro"/>
</dbReference>
<dbReference type="CDD" id="cd17324">
    <property type="entry name" value="MFS_NepI_like"/>
    <property type="match status" value="1"/>
</dbReference>
<gene>
    <name evidence="9" type="ORF">SAMN04488135_107112</name>
</gene>
<keyword evidence="2" id="KW-0813">Transport</keyword>
<keyword evidence="3" id="KW-1003">Cell membrane</keyword>
<evidence type="ECO:0000256" key="5">
    <source>
        <dbReference type="ARBA" id="ARBA00022989"/>
    </source>
</evidence>
<keyword evidence="4 7" id="KW-0812">Transmembrane</keyword>
<dbReference type="EMBL" id="FQXE01000007">
    <property type="protein sequence ID" value="SHI02720.1"/>
    <property type="molecule type" value="Genomic_DNA"/>
</dbReference>
<evidence type="ECO:0000313" key="9">
    <source>
        <dbReference type="EMBL" id="SHI02720.1"/>
    </source>
</evidence>
<feature type="domain" description="Major facilitator superfamily (MFS) profile" evidence="8">
    <location>
        <begin position="21"/>
        <end position="398"/>
    </location>
</feature>
<dbReference type="PROSITE" id="PS50850">
    <property type="entry name" value="MFS"/>
    <property type="match status" value="1"/>
</dbReference>
<dbReference type="RefSeq" id="WP_342743847.1">
    <property type="nucleotide sequence ID" value="NZ_FQXE01000007.1"/>
</dbReference>
<dbReference type="STRING" id="658167.SAMN04488135_107112"/>
<feature type="transmembrane region" description="Helical" evidence="7">
    <location>
        <begin position="87"/>
        <end position="106"/>
    </location>
</feature>
<feature type="transmembrane region" description="Helical" evidence="7">
    <location>
        <begin position="112"/>
        <end position="133"/>
    </location>
</feature>
<feature type="transmembrane region" description="Helical" evidence="7">
    <location>
        <begin position="308"/>
        <end position="325"/>
    </location>
</feature>
<accession>A0A1M5XSE3</accession>
<feature type="transmembrane region" description="Helical" evidence="7">
    <location>
        <begin position="345"/>
        <end position="366"/>
    </location>
</feature>
<reference evidence="9 10" key="1">
    <citation type="submission" date="2016-11" db="EMBL/GenBank/DDBJ databases">
        <authorList>
            <person name="Jaros S."/>
            <person name="Januszkiewicz K."/>
            <person name="Wedrychowicz H."/>
        </authorList>
    </citation>
    <scope>NUCLEOTIDE SEQUENCE [LARGE SCALE GENOMIC DNA]</scope>
    <source>
        <strain evidence="9 10">CGMCC 1.10190</strain>
    </source>
</reference>
<dbReference type="PANTHER" id="PTHR42718">
    <property type="entry name" value="MAJOR FACILITATOR SUPERFAMILY MULTIDRUG TRANSPORTER MFSC"/>
    <property type="match status" value="1"/>
</dbReference>
<dbReference type="AlphaFoldDB" id="A0A1M5XSE3"/>
<keyword evidence="10" id="KW-1185">Reference proteome</keyword>
<evidence type="ECO:0000256" key="3">
    <source>
        <dbReference type="ARBA" id="ARBA00022475"/>
    </source>
</evidence>
<keyword evidence="5 7" id="KW-1133">Transmembrane helix</keyword>
<name>A0A1M5XSE3_9BURK</name>
<protein>
    <submittedName>
        <fullName evidence="9">Predicted arabinose efflux permease, MFS family</fullName>
    </submittedName>
</protein>